<accession>A0A0K1Q0E1</accession>
<dbReference type="Pfam" id="PF01491">
    <property type="entry name" value="Frataxin_Cyay"/>
    <property type="match status" value="1"/>
</dbReference>
<dbReference type="GO" id="GO:0008198">
    <property type="term" value="F:ferrous iron binding"/>
    <property type="evidence" value="ECO:0007669"/>
    <property type="project" value="TreeGrafter"/>
</dbReference>
<dbReference type="InterPro" id="IPR036524">
    <property type="entry name" value="Frataxin/CyaY_sf"/>
</dbReference>
<evidence type="ECO:0000256" key="1">
    <source>
        <dbReference type="ARBA" id="ARBA00008183"/>
    </source>
</evidence>
<comment type="similarity">
    <text evidence="1 4">Belongs to the frataxin family.</text>
</comment>
<evidence type="ECO:0000256" key="2">
    <source>
        <dbReference type="ARBA" id="ARBA00022723"/>
    </source>
</evidence>
<dbReference type="InterPro" id="IPR047584">
    <property type="entry name" value="CyaY"/>
</dbReference>
<dbReference type="AlphaFoldDB" id="A0A0K1Q0E1"/>
<comment type="function">
    <text evidence="4">Involved in iron-sulfur (Fe-S) cluster assembly. May act as a regulator of Fe-S biogenesis.</text>
</comment>
<sequence length="108" mass="12205">MDDKRYHEVADAALRRIENMLEDVDAEDVDVERSGDVVTLTFKSGKKAVVNTQRPTRQIWLAANARAWHFDFDEATSRWLDDKGQSVELLSKVAEIVKESSGLDVAVK</sequence>
<evidence type="ECO:0000313" key="5">
    <source>
        <dbReference type="EMBL" id="AKU99202.1"/>
    </source>
</evidence>
<dbReference type="SMART" id="SM01219">
    <property type="entry name" value="Frataxin_Cyay"/>
    <property type="match status" value="1"/>
</dbReference>
<dbReference type="OrthoDB" id="285675at2"/>
<dbReference type="GO" id="GO:0008199">
    <property type="term" value="F:ferric iron binding"/>
    <property type="evidence" value="ECO:0007669"/>
    <property type="project" value="InterPro"/>
</dbReference>
<evidence type="ECO:0000256" key="3">
    <source>
        <dbReference type="ARBA" id="ARBA00023004"/>
    </source>
</evidence>
<evidence type="ECO:0000313" key="6">
    <source>
        <dbReference type="Proteomes" id="UP000064967"/>
    </source>
</evidence>
<dbReference type="Proteomes" id="UP000064967">
    <property type="component" value="Chromosome"/>
</dbReference>
<dbReference type="KEGG" id="llu:AKJ09_05866"/>
<name>A0A0K1Q0E1_9BACT</name>
<dbReference type="EMBL" id="CP012333">
    <property type="protein sequence ID" value="AKU99202.1"/>
    <property type="molecule type" value="Genomic_DNA"/>
</dbReference>
<dbReference type="SUPFAM" id="SSF55387">
    <property type="entry name" value="Frataxin/Nqo15-like"/>
    <property type="match status" value="1"/>
</dbReference>
<dbReference type="PANTHER" id="PTHR16821">
    <property type="entry name" value="FRATAXIN"/>
    <property type="match status" value="1"/>
</dbReference>
<organism evidence="5 6">
    <name type="scientific">Labilithrix luteola</name>
    <dbReference type="NCBI Taxonomy" id="1391654"/>
    <lineage>
        <taxon>Bacteria</taxon>
        <taxon>Pseudomonadati</taxon>
        <taxon>Myxococcota</taxon>
        <taxon>Polyangia</taxon>
        <taxon>Polyangiales</taxon>
        <taxon>Labilitrichaceae</taxon>
        <taxon>Labilithrix</taxon>
    </lineage>
</organism>
<keyword evidence="2 4" id="KW-0479">Metal-binding</keyword>
<keyword evidence="6" id="KW-1185">Reference proteome</keyword>
<reference evidence="5 6" key="1">
    <citation type="submission" date="2015-08" db="EMBL/GenBank/DDBJ databases">
        <authorList>
            <person name="Babu N.S."/>
            <person name="Beckwith C.J."/>
            <person name="Beseler K.G."/>
            <person name="Brison A."/>
            <person name="Carone J.V."/>
            <person name="Caskin T.P."/>
            <person name="Diamond M."/>
            <person name="Durham M.E."/>
            <person name="Foxe J.M."/>
            <person name="Go M."/>
            <person name="Henderson B.A."/>
            <person name="Jones I.B."/>
            <person name="McGettigan J.A."/>
            <person name="Micheletti S.J."/>
            <person name="Nasrallah M.E."/>
            <person name="Ortiz D."/>
            <person name="Piller C.R."/>
            <person name="Privatt S.R."/>
            <person name="Schneider S.L."/>
            <person name="Sharp S."/>
            <person name="Smith T.C."/>
            <person name="Stanton J.D."/>
            <person name="Ullery H.E."/>
            <person name="Wilson R.J."/>
            <person name="Serrano M.G."/>
            <person name="Buck G."/>
            <person name="Lee V."/>
            <person name="Wang Y."/>
            <person name="Carvalho R."/>
            <person name="Voegtly L."/>
            <person name="Shi R."/>
            <person name="Duckworth R."/>
            <person name="Johnson A."/>
            <person name="Loviza R."/>
            <person name="Walstead R."/>
            <person name="Shah Z."/>
            <person name="Kiflezghi M."/>
            <person name="Wade K."/>
            <person name="Ball S.L."/>
            <person name="Bradley K.W."/>
            <person name="Asai D.J."/>
            <person name="Bowman C.A."/>
            <person name="Russell D.A."/>
            <person name="Pope W.H."/>
            <person name="Jacobs-Sera D."/>
            <person name="Hendrix R.W."/>
            <person name="Hatfull G.F."/>
        </authorList>
    </citation>
    <scope>NUCLEOTIDE SEQUENCE [LARGE SCALE GENOMIC DNA]</scope>
    <source>
        <strain evidence="5 6">DSM 27648</strain>
    </source>
</reference>
<dbReference type="STRING" id="1391654.AKJ09_05866"/>
<dbReference type="PROSITE" id="PS01344">
    <property type="entry name" value="FRATAXIN_1"/>
    <property type="match status" value="1"/>
</dbReference>
<dbReference type="PANTHER" id="PTHR16821:SF2">
    <property type="entry name" value="FRATAXIN, MITOCHONDRIAL"/>
    <property type="match status" value="1"/>
</dbReference>
<protein>
    <recommendedName>
        <fullName evidence="4">Iron-sulfur cluster assembly protein CyaY</fullName>
    </recommendedName>
</protein>
<keyword evidence="3 4" id="KW-0408">Iron</keyword>
<gene>
    <name evidence="4" type="primary">cyaY</name>
    <name evidence="5" type="ORF">AKJ09_05866</name>
</gene>
<dbReference type="GO" id="GO:0016226">
    <property type="term" value="P:iron-sulfur cluster assembly"/>
    <property type="evidence" value="ECO:0007669"/>
    <property type="project" value="UniProtKB-UniRule"/>
</dbReference>
<dbReference type="GO" id="GO:0005829">
    <property type="term" value="C:cytosol"/>
    <property type="evidence" value="ECO:0007669"/>
    <property type="project" value="TreeGrafter"/>
</dbReference>
<dbReference type="InterPro" id="IPR020895">
    <property type="entry name" value="Frataxin_CS"/>
</dbReference>
<proteinExistence type="inferred from homology"/>
<dbReference type="PROSITE" id="PS50810">
    <property type="entry name" value="FRATAXIN_2"/>
    <property type="match status" value="1"/>
</dbReference>
<dbReference type="Gene3D" id="3.30.920.10">
    <property type="entry name" value="Frataxin/CyaY"/>
    <property type="match status" value="1"/>
</dbReference>
<dbReference type="NCBIfam" id="TIGR03421">
    <property type="entry name" value="FeS_CyaY"/>
    <property type="match status" value="1"/>
</dbReference>
<dbReference type="HAMAP" id="MF_00142">
    <property type="entry name" value="CyaY"/>
    <property type="match status" value="1"/>
</dbReference>
<dbReference type="InterPro" id="IPR002908">
    <property type="entry name" value="Frataxin/CyaY"/>
</dbReference>
<evidence type="ECO:0000256" key="4">
    <source>
        <dbReference type="HAMAP-Rule" id="MF_00142"/>
    </source>
</evidence>
<dbReference type="RefSeq" id="WP_146650555.1">
    <property type="nucleotide sequence ID" value="NZ_CP012333.1"/>
</dbReference>